<name>A0A0A9EVR4_ARUDO</name>
<evidence type="ECO:0000313" key="1">
    <source>
        <dbReference type="EMBL" id="JAE00098.1"/>
    </source>
</evidence>
<reference evidence="1" key="1">
    <citation type="submission" date="2014-09" db="EMBL/GenBank/DDBJ databases">
        <authorList>
            <person name="Magalhaes I.L.F."/>
            <person name="Oliveira U."/>
            <person name="Santos F.R."/>
            <person name="Vidigal T.H.D.A."/>
            <person name="Brescovit A.D."/>
            <person name="Santos A.J."/>
        </authorList>
    </citation>
    <scope>NUCLEOTIDE SEQUENCE</scope>
    <source>
        <tissue evidence="1">Shoot tissue taken approximately 20 cm above the soil surface</tissue>
    </source>
</reference>
<organism evidence="1">
    <name type="scientific">Arundo donax</name>
    <name type="common">Giant reed</name>
    <name type="synonym">Donax arundinaceus</name>
    <dbReference type="NCBI Taxonomy" id="35708"/>
    <lineage>
        <taxon>Eukaryota</taxon>
        <taxon>Viridiplantae</taxon>
        <taxon>Streptophyta</taxon>
        <taxon>Embryophyta</taxon>
        <taxon>Tracheophyta</taxon>
        <taxon>Spermatophyta</taxon>
        <taxon>Magnoliopsida</taxon>
        <taxon>Liliopsida</taxon>
        <taxon>Poales</taxon>
        <taxon>Poaceae</taxon>
        <taxon>PACMAD clade</taxon>
        <taxon>Arundinoideae</taxon>
        <taxon>Arundineae</taxon>
        <taxon>Arundo</taxon>
    </lineage>
</organism>
<reference evidence="1" key="2">
    <citation type="journal article" date="2015" name="Data Brief">
        <title>Shoot transcriptome of the giant reed, Arundo donax.</title>
        <authorList>
            <person name="Barrero R.A."/>
            <person name="Guerrero F.D."/>
            <person name="Moolhuijzen P."/>
            <person name="Goolsby J.A."/>
            <person name="Tidwell J."/>
            <person name="Bellgard S.E."/>
            <person name="Bellgard M.I."/>
        </authorList>
    </citation>
    <scope>NUCLEOTIDE SEQUENCE</scope>
    <source>
        <tissue evidence="1">Shoot tissue taken approximately 20 cm above the soil surface</tissue>
    </source>
</reference>
<dbReference type="EMBL" id="GBRH01197798">
    <property type="protein sequence ID" value="JAE00098.1"/>
    <property type="molecule type" value="Transcribed_RNA"/>
</dbReference>
<protein>
    <submittedName>
        <fullName evidence="1">RDR904</fullName>
    </submittedName>
</protein>
<proteinExistence type="predicted"/>
<sequence>MQTWHPPCMHENAHL</sequence>
<accession>A0A0A9EVR4</accession>